<dbReference type="PANTHER" id="PTHR21567:SF87">
    <property type="entry name" value="CRESCERIN-LIKE PROTEIN CHE-12"/>
    <property type="match status" value="1"/>
</dbReference>
<feature type="region of interest" description="Disordered" evidence="1">
    <location>
        <begin position="711"/>
        <end position="792"/>
    </location>
</feature>
<dbReference type="Pfam" id="PF12348">
    <property type="entry name" value="CLASP_N"/>
    <property type="match status" value="1"/>
</dbReference>
<dbReference type="GO" id="GO:0005881">
    <property type="term" value="C:cytoplasmic microtubule"/>
    <property type="evidence" value="ECO:0007669"/>
    <property type="project" value="TreeGrafter"/>
</dbReference>
<dbReference type="EMBL" id="CP151508">
    <property type="protein sequence ID" value="WZN63804.1"/>
    <property type="molecule type" value="Genomic_DNA"/>
</dbReference>
<dbReference type="GO" id="GO:0000226">
    <property type="term" value="P:microtubule cytoskeleton organization"/>
    <property type="evidence" value="ECO:0007669"/>
    <property type="project" value="TreeGrafter"/>
</dbReference>
<sequence length="1008" mass="109658">MQASEETLNVMVTTLLTVNHDEFDFGSMLGFLTDAVGNESQRTGSVALEAIAVVNKLTGSRFSSLLNSCNVSERVQNRIIERVQNESLPVISSDGTVQYSWSSKPRRILNNENKNTVAMLRKNSSPKDVKSDYMNGGKPLLRRKENLGIDVPYSEQRVVEARRGAPLGVDGYDQVLASTRSDILPLTSTEMDAISKYDHGYANGNGISDAKAAVGVPNGSMEYRLGGQQTRLVNGDGGNGVAKVRRSINFAGDPTEEGAGAANGKPDGRVAATEADKRAQQKRYIRPSRAASKNEIASVSSGSGEGREEGGGSRPGSGWRGSGRSMVVDKLAILKKRQESRRANSANAVLQRAKSDPTLGYYMNEPLHISNRSIFSSNSLCPPPNRYSTPRMVRTARARAQQQGPNITVTDSSTSSSTFASGGIGTPKTFRNHRSIFNSNNAGESTRSPMCRLVSSKFERSGLNETGKPLEFATNELQPCLDPDGTMKDVLSSLAIANSANRKDLNWIAQYEALTNARRLIVNHSSTVLPQLHALVLAVKPALAELRSYTVKNVMMLFREMFGILKSYADPELGHVVPLLLKKAGESSTAGRTKKTFLSQEADAVLSDMVANCNEAKSAQALLACSKHKSGTVRCKVIAHLYEVVSKSSRRVFQNRDLLDRIMSTTASYLDEPSQQTRAYSKQLFWTLGEATPHEVRNFLNKVSDIKAKQIRNAVTTPPPQSKAEGNGVRALRSRERGGQGALGGSQYAAEGKGFQGLAVDGSQRQRAPSRNVASSSRRTTSTSPQAEEAFQDTVEKIKSSKDWRERYQGLQTLEKDLARLGEIQESKLISCFDALVPRITDGNSKVAVQALQTTSDIVRASKNTSVVVLNVLMPTLASAIGSTNEKIRHKAAKTLGALCCEVDSVYLVQNLSHCVKHSGPRSKPTLIEHLSQLVPGVYSRKQQLVNKYVVPVAFSMLNEKSSGVRMASQKLVVSLHKSMGTQLLRIADQHLGRSLQNKLHDMLTSDL</sequence>
<dbReference type="Proteomes" id="UP001472866">
    <property type="component" value="Chromosome 08"/>
</dbReference>
<organism evidence="3 4">
    <name type="scientific">Chloropicon roscoffensis</name>
    <dbReference type="NCBI Taxonomy" id="1461544"/>
    <lineage>
        <taxon>Eukaryota</taxon>
        <taxon>Viridiplantae</taxon>
        <taxon>Chlorophyta</taxon>
        <taxon>Chloropicophyceae</taxon>
        <taxon>Chloropicales</taxon>
        <taxon>Chloropicaceae</taxon>
        <taxon>Chloropicon</taxon>
    </lineage>
</organism>
<dbReference type="Gene3D" id="1.25.10.10">
    <property type="entry name" value="Leucine-rich Repeat Variant"/>
    <property type="match status" value="3"/>
</dbReference>
<accession>A0AAX4PCX5</accession>
<name>A0AAX4PCX5_9CHLO</name>
<dbReference type="Pfam" id="PF21040">
    <property type="entry name" value="CEP104-like_TOG"/>
    <property type="match status" value="1"/>
</dbReference>
<feature type="domain" description="TOG" evidence="2">
    <location>
        <begin position="776"/>
        <end position="1008"/>
    </location>
</feature>
<dbReference type="SMART" id="SM01349">
    <property type="entry name" value="TOG"/>
    <property type="match status" value="2"/>
</dbReference>
<feature type="region of interest" description="Disordered" evidence="1">
    <location>
        <begin position="399"/>
        <end position="425"/>
    </location>
</feature>
<protein>
    <submittedName>
        <fullName evidence="3">TOG array regulator of axonemal microtubules protein</fullName>
    </submittedName>
</protein>
<feature type="compositionally biased region" description="Gly residues" evidence="1">
    <location>
        <begin position="312"/>
        <end position="321"/>
    </location>
</feature>
<dbReference type="PANTHER" id="PTHR21567">
    <property type="entry name" value="CLASP"/>
    <property type="match status" value="1"/>
</dbReference>
<feature type="domain" description="TOG" evidence="2">
    <location>
        <begin position="476"/>
        <end position="724"/>
    </location>
</feature>
<reference evidence="3 4" key="1">
    <citation type="submission" date="2024-03" db="EMBL/GenBank/DDBJ databases">
        <title>Complete genome sequence of the green alga Chloropicon roscoffensis RCC1871.</title>
        <authorList>
            <person name="Lemieux C."/>
            <person name="Pombert J.-F."/>
            <person name="Otis C."/>
            <person name="Turmel M."/>
        </authorList>
    </citation>
    <scope>NUCLEOTIDE SEQUENCE [LARGE SCALE GENOMIC DNA]</scope>
    <source>
        <strain evidence="3 4">RCC1871</strain>
    </source>
</reference>
<gene>
    <name evidence="3" type="ORF">HKI87_08g53570</name>
</gene>
<dbReference type="InterPro" id="IPR011989">
    <property type="entry name" value="ARM-like"/>
</dbReference>
<evidence type="ECO:0000313" key="3">
    <source>
        <dbReference type="EMBL" id="WZN63804.1"/>
    </source>
</evidence>
<evidence type="ECO:0000256" key="1">
    <source>
        <dbReference type="SAM" id="MobiDB-lite"/>
    </source>
</evidence>
<evidence type="ECO:0000259" key="2">
    <source>
        <dbReference type="SMART" id="SM01349"/>
    </source>
</evidence>
<feature type="compositionally biased region" description="Polar residues" evidence="1">
    <location>
        <begin position="763"/>
        <end position="774"/>
    </location>
</feature>
<dbReference type="GO" id="GO:0008017">
    <property type="term" value="F:microtubule binding"/>
    <property type="evidence" value="ECO:0007669"/>
    <property type="project" value="TreeGrafter"/>
</dbReference>
<evidence type="ECO:0000313" key="4">
    <source>
        <dbReference type="Proteomes" id="UP001472866"/>
    </source>
</evidence>
<dbReference type="SUPFAM" id="SSF48371">
    <property type="entry name" value="ARM repeat"/>
    <property type="match status" value="1"/>
</dbReference>
<proteinExistence type="predicted"/>
<dbReference type="InterPro" id="IPR016024">
    <property type="entry name" value="ARM-type_fold"/>
</dbReference>
<feature type="compositionally biased region" description="Low complexity" evidence="1">
    <location>
        <begin position="408"/>
        <end position="421"/>
    </location>
</feature>
<keyword evidence="4" id="KW-1185">Reference proteome</keyword>
<dbReference type="AlphaFoldDB" id="A0AAX4PCX5"/>
<feature type="region of interest" description="Disordered" evidence="1">
    <location>
        <begin position="251"/>
        <end position="324"/>
    </location>
</feature>
<feature type="compositionally biased region" description="Low complexity" evidence="1">
    <location>
        <begin position="775"/>
        <end position="784"/>
    </location>
</feature>
<dbReference type="InterPro" id="IPR034085">
    <property type="entry name" value="TOG"/>
</dbReference>
<dbReference type="InterPro" id="IPR024395">
    <property type="entry name" value="CLASP_N_dom"/>
</dbReference>